<evidence type="ECO:0000259" key="3">
    <source>
        <dbReference type="PROSITE" id="PS00498"/>
    </source>
</evidence>
<dbReference type="SUPFAM" id="SSF48056">
    <property type="entry name" value="Di-copper centre-containing domain"/>
    <property type="match status" value="1"/>
</dbReference>
<accession>A0A3P6US67</accession>
<organism evidence="4 5">
    <name type="scientific">Litomosoides sigmodontis</name>
    <name type="common">Filarial nematode worm</name>
    <dbReference type="NCBI Taxonomy" id="42156"/>
    <lineage>
        <taxon>Eukaryota</taxon>
        <taxon>Metazoa</taxon>
        <taxon>Ecdysozoa</taxon>
        <taxon>Nematoda</taxon>
        <taxon>Chromadorea</taxon>
        <taxon>Rhabditida</taxon>
        <taxon>Spirurina</taxon>
        <taxon>Spiruromorpha</taxon>
        <taxon>Filarioidea</taxon>
        <taxon>Onchocercidae</taxon>
        <taxon>Litomosoides</taxon>
    </lineage>
</organism>
<dbReference type="InterPro" id="IPR050316">
    <property type="entry name" value="Tyrosinase/Hemocyanin"/>
</dbReference>
<dbReference type="PRINTS" id="PR00092">
    <property type="entry name" value="TYROSINASE"/>
</dbReference>
<dbReference type="EMBL" id="UYRX01000436">
    <property type="protein sequence ID" value="VDK82198.1"/>
    <property type="molecule type" value="Genomic_DNA"/>
</dbReference>
<dbReference type="Pfam" id="PF00264">
    <property type="entry name" value="Tyrosinase"/>
    <property type="match status" value="1"/>
</dbReference>
<gene>
    <name evidence="4" type="ORF">NLS_LOCUS5638</name>
</gene>
<proteinExistence type="predicted"/>
<evidence type="ECO:0000256" key="1">
    <source>
        <dbReference type="ARBA" id="ARBA00022723"/>
    </source>
</evidence>
<sequence>MLSFNSFSVIVLLELIDVFIFTTSLVRSQLIELPIDCNRAPPGLFEICQQFRQFGLAARTDLSVAPPQLPVNRPTMPHSRSFSAAVAPQPSFVASVYDCLDLRCLCPYFGGGIAPDGNCHLQNGQILQRAIRKEIRMLSDNERNRFFNAVRQLKASGEYDRLASIHKQNMNKHFHLLIQSATSLNNSQEATGSGAHSGPSFLLWHREFAKRMEIALRLIDPFIALPYWDSTLDGHLSDPRDSIMWSPTLMGESDSSGRVINGPFSGFVTLDGHPTLTRHLGEEGHLLTDQNIDAVYDKDTIEGILAYTAPTQACPYPPNFSALEYYHASVHIWVGGDMKPPTTSANDPVFFLHHSFVDYIFENWRQMHQNRMQREQVHNL</sequence>
<dbReference type="PANTHER" id="PTHR11474:SF126">
    <property type="entry name" value="TYROSINASE-LIKE PROTEIN TYR-1-RELATED"/>
    <property type="match status" value="1"/>
</dbReference>
<name>A0A3P6US67_LITSI</name>
<dbReference type="OrthoDB" id="6132182at2759"/>
<reference evidence="4 5" key="1">
    <citation type="submission" date="2018-08" db="EMBL/GenBank/DDBJ databases">
        <authorList>
            <person name="Laetsch R D."/>
            <person name="Stevens L."/>
            <person name="Kumar S."/>
            <person name="Blaxter L. M."/>
        </authorList>
    </citation>
    <scope>NUCLEOTIDE SEQUENCE [LARGE SCALE GENOMIC DNA]</scope>
</reference>
<protein>
    <recommendedName>
        <fullName evidence="3">Tyrosinase copper-binding domain-containing protein</fullName>
    </recommendedName>
</protein>
<evidence type="ECO:0000313" key="4">
    <source>
        <dbReference type="EMBL" id="VDK82198.1"/>
    </source>
</evidence>
<dbReference type="PROSITE" id="PS00498">
    <property type="entry name" value="TYROSINASE_2"/>
    <property type="match status" value="1"/>
</dbReference>
<dbReference type="STRING" id="42156.A0A3P6US67"/>
<keyword evidence="1" id="KW-0479">Metal-binding</keyword>
<keyword evidence="5" id="KW-1185">Reference proteome</keyword>
<dbReference type="Gene3D" id="1.10.1280.10">
    <property type="entry name" value="Di-copper center containing domain from catechol oxidase"/>
    <property type="match status" value="1"/>
</dbReference>
<dbReference type="GO" id="GO:0016491">
    <property type="term" value="F:oxidoreductase activity"/>
    <property type="evidence" value="ECO:0007669"/>
    <property type="project" value="InterPro"/>
</dbReference>
<dbReference type="Proteomes" id="UP000277928">
    <property type="component" value="Unassembled WGS sequence"/>
</dbReference>
<evidence type="ECO:0000313" key="5">
    <source>
        <dbReference type="Proteomes" id="UP000277928"/>
    </source>
</evidence>
<evidence type="ECO:0000256" key="2">
    <source>
        <dbReference type="ARBA" id="ARBA00023008"/>
    </source>
</evidence>
<dbReference type="InterPro" id="IPR008922">
    <property type="entry name" value="Di-copper_centre_dom_sf"/>
</dbReference>
<dbReference type="InterPro" id="IPR002227">
    <property type="entry name" value="Tyrosinase_Cu-bd"/>
</dbReference>
<dbReference type="PANTHER" id="PTHR11474">
    <property type="entry name" value="TYROSINASE FAMILY MEMBER"/>
    <property type="match status" value="1"/>
</dbReference>
<dbReference type="GO" id="GO:0046872">
    <property type="term" value="F:metal ion binding"/>
    <property type="evidence" value="ECO:0007669"/>
    <property type="project" value="UniProtKB-KW"/>
</dbReference>
<dbReference type="AlphaFoldDB" id="A0A3P6US67"/>
<keyword evidence="2" id="KW-0186">Copper</keyword>
<feature type="domain" description="Tyrosinase copper-binding" evidence="3">
    <location>
        <begin position="347"/>
        <end position="358"/>
    </location>
</feature>